<keyword evidence="1" id="KW-0732">Signal</keyword>
<evidence type="ECO:0000256" key="1">
    <source>
        <dbReference type="SAM" id="SignalP"/>
    </source>
</evidence>
<name>A0ABW5P4K2_9DEIO</name>
<dbReference type="Proteomes" id="UP001597475">
    <property type="component" value="Unassembled WGS sequence"/>
</dbReference>
<feature type="chain" id="PRO_5045065055" evidence="1">
    <location>
        <begin position="18"/>
        <end position="357"/>
    </location>
</feature>
<protein>
    <submittedName>
        <fullName evidence="2">Uncharacterized protein</fullName>
    </submittedName>
</protein>
<evidence type="ECO:0000313" key="3">
    <source>
        <dbReference type="Proteomes" id="UP001597475"/>
    </source>
</evidence>
<organism evidence="2 3">
    <name type="scientific">Deinococcus taklimakanensis</name>
    <dbReference type="NCBI Taxonomy" id="536443"/>
    <lineage>
        <taxon>Bacteria</taxon>
        <taxon>Thermotogati</taxon>
        <taxon>Deinococcota</taxon>
        <taxon>Deinococci</taxon>
        <taxon>Deinococcales</taxon>
        <taxon>Deinococcaceae</taxon>
        <taxon>Deinococcus</taxon>
    </lineage>
</organism>
<dbReference type="EMBL" id="JBHUMK010000029">
    <property type="protein sequence ID" value="MFD2609172.1"/>
    <property type="molecule type" value="Genomic_DNA"/>
</dbReference>
<reference evidence="3" key="1">
    <citation type="journal article" date="2019" name="Int. J. Syst. Evol. Microbiol.">
        <title>The Global Catalogue of Microorganisms (GCM) 10K type strain sequencing project: providing services to taxonomists for standard genome sequencing and annotation.</title>
        <authorList>
            <consortium name="The Broad Institute Genomics Platform"/>
            <consortium name="The Broad Institute Genome Sequencing Center for Infectious Disease"/>
            <person name="Wu L."/>
            <person name="Ma J."/>
        </authorList>
    </citation>
    <scope>NUCLEOTIDE SEQUENCE [LARGE SCALE GENOMIC DNA]</scope>
    <source>
        <strain evidence="3">KCTC 33842</strain>
    </source>
</reference>
<keyword evidence="3" id="KW-1185">Reference proteome</keyword>
<feature type="signal peptide" evidence="1">
    <location>
        <begin position="1"/>
        <end position="17"/>
    </location>
</feature>
<sequence length="357" mass="38259">MKRLVSLLILSSSPALGASSAPQVFVKLYADGAELLQWTEGTGGQLMGTYQLVAANPSLTQLTTRNEAFSGTRRGTALSFRFDRTVLGIADSAVWTATLNGAALTLNRPKPAGFTSTVLTKSTLAAYNQAVTRLASQVQARKQVAAQQAQQQAAQRAAVDAQTNTVRGVNRRASRALADAADLITQLKDNERDLAAVNELFADDLAKLRTDTQTLFDHAAEVRTSRDCYEMRQVQGYDLSQLTGYDLSQLTGYDTSELRRVTAQVNRDLQAALDLRQTLADIAQTASRLQGTTSLSTEAWQVDGAALAKASQSLALQAQQLQGALTRAVTAQKDSLSQAEQLLAQARHVAGSLTCTP</sequence>
<gene>
    <name evidence="2" type="ORF">ACFSR9_06930</name>
</gene>
<proteinExistence type="predicted"/>
<evidence type="ECO:0000313" key="2">
    <source>
        <dbReference type="EMBL" id="MFD2609172.1"/>
    </source>
</evidence>
<dbReference type="RefSeq" id="WP_386844327.1">
    <property type="nucleotide sequence ID" value="NZ_JBHUMK010000029.1"/>
</dbReference>
<accession>A0ABW5P4K2</accession>
<comment type="caution">
    <text evidence="2">The sequence shown here is derived from an EMBL/GenBank/DDBJ whole genome shotgun (WGS) entry which is preliminary data.</text>
</comment>